<accession>A0A2T0ZC38</accession>
<dbReference type="PANTHER" id="PTHR43664:SF1">
    <property type="entry name" value="BETA-METHYLMALYL-COA DEHYDRATASE"/>
    <property type="match status" value="1"/>
</dbReference>
<name>A0A2T0ZC38_9ACTN</name>
<protein>
    <submittedName>
        <fullName evidence="3">Acyl dehydratase</fullName>
    </submittedName>
</protein>
<sequence>MSNDSDIRTATGAIPTMWFEDFIPGEIHDLGTVVAEHDEVVDFAKRYDPQWYHIDEDAAKASQWGGLIASGWWTGAAIMRQYVEHILSKAAPDASPGMEGMRWLKAVYVGDTLHVQLKVLETSPSSRGDHLGTVRIEWTVSRDDVPVASMIGRGWFFRRPTA</sequence>
<evidence type="ECO:0000313" key="4">
    <source>
        <dbReference type="Proteomes" id="UP000237752"/>
    </source>
</evidence>
<proteinExistence type="inferred from homology"/>
<gene>
    <name evidence="3" type="ORF">CLV47_12439</name>
</gene>
<comment type="similarity">
    <text evidence="1">Belongs to the enoyl-CoA hydratase/isomerase family.</text>
</comment>
<reference evidence="3 4" key="1">
    <citation type="submission" date="2018-03" db="EMBL/GenBank/DDBJ databases">
        <title>Genomic Encyclopedia of Archaeal and Bacterial Type Strains, Phase II (KMG-II): from individual species to whole genera.</title>
        <authorList>
            <person name="Goeker M."/>
        </authorList>
    </citation>
    <scope>NUCLEOTIDE SEQUENCE [LARGE SCALE GENOMIC DNA]</scope>
    <source>
        <strain evidence="3 4">DSM 100065</strain>
    </source>
</reference>
<evidence type="ECO:0000256" key="1">
    <source>
        <dbReference type="ARBA" id="ARBA00005254"/>
    </source>
</evidence>
<dbReference type="AlphaFoldDB" id="A0A2T0ZC38"/>
<keyword evidence="4" id="KW-1185">Reference proteome</keyword>
<dbReference type="InterPro" id="IPR002539">
    <property type="entry name" value="MaoC-like_dom"/>
</dbReference>
<comment type="caution">
    <text evidence="3">The sequence shown here is derived from an EMBL/GenBank/DDBJ whole genome shotgun (WGS) entry which is preliminary data.</text>
</comment>
<dbReference type="Gene3D" id="3.10.129.10">
    <property type="entry name" value="Hotdog Thioesterase"/>
    <property type="match status" value="1"/>
</dbReference>
<dbReference type="EMBL" id="PVUE01000024">
    <property type="protein sequence ID" value="PRZ33906.1"/>
    <property type="molecule type" value="Genomic_DNA"/>
</dbReference>
<organism evidence="3 4">
    <name type="scientific">Antricoccus suffuscus</name>
    <dbReference type="NCBI Taxonomy" id="1629062"/>
    <lineage>
        <taxon>Bacteria</taxon>
        <taxon>Bacillati</taxon>
        <taxon>Actinomycetota</taxon>
        <taxon>Actinomycetes</taxon>
        <taxon>Geodermatophilales</taxon>
        <taxon>Antricoccaceae</taxon>
        <taxon>Antricoccus</taxon>
    </lineage>
</organism>
<dbReference type="InterPro" id="IPR052342">
    <property type="entry name" value="MCH/BMMD"/>
</dbReference>
<dbReference type="Pfam" id="PF01575">
    <property type="entry name" value="MaoC_dehydratas"/>
    <property type="match status" value="1"/>
</dbReference>
<dbReference type="Proteomes" id="UP000237752">
    <property type="component" value="Unassembled WGS sequence"/>
</dbReference>
<dbReference type="OrthoDB" id="9797938at2"/>
<dbReference type="InterPro" id="IPR029069">
    <property type="entry name" value="HotDog_dom_sf"/>
</dbReference>
<evidence type="ECO:0000313" key="3">
    <source>
        <dbReference type="EMBL" id="PRZ33906.1"/>
    </source>
</evidence>
<feature type="domain" description="MaoC-like" evidence="2">
    <location>
        <begin position="37"/>
        <end position="124"/>
    </location>
</feature>
<dbReference type="RefSeq" id="WP_106350876.1">
    <property type="nucleotide sequence ID" value="NZ_PVUE01000024.1"/>
</dbReference>
<evidence type="ECO:0000259" key="2">
    <source>
        <dbReference type="Pfam" id="PF01575"/>
    </source>
</evidence>
<dbReference type="SUPFAM" id="SSF54637">
    <property type="entry name" value="Thioesterase/thiol ester dehydrase-isomerase"/>
    <property type="match status" value="1"/>
</dbReference>
<dbReference type="PANTHER" id="PTHR43664">
    <property type="entry name" value="MONOAMINE OXIDASE-RELATED"/>
    <property type="match status" value="1"/>
</dbReference>